<keyword evidence="3" id="KW-1185">Reference proteome</keyword>
<dbReference type="Pfam" id="PF08398">
    <property type="entry name" value="Phospholip_A2_4"/>
    <property type="match status" value="1"/>
</dbReference>
<proteinExistence type="predicted"/>
<sequence length="231" mass="25264">MLSVREGGGLMNDLINKLPVELHILGYQYCGPGTKLKTRFTRVDPGINQLDAACKDHDTAYSQHKDLKHRHEADKVLQEKAWSRVKASDASIGEKTAAWTVTNIMKAKRKMVMGMKSQAFRKAVFNKTKDALKHRKAIDFEDGAKVSLKTARATVKEAGGHKCIRTSRIISIPKTGGLLPLILIFGRLNALGGLAGGAAGIAQAANRAKSAQRLEEAQKHNKTMEAIGKKR</sequence>
<organism evidence="2 3">
    <name type="scientific">Oryctes borbonicus</name>
    <dbReference type="NCBI Taxonomy" id="1629725"/>
    <lineage>
        <taxon>Eukaryota</taxon>
        <taxon>Metazoa</taxon>
        <taxon>Ecdysozoa</taxon>
        <taxon>Arthropoda</taxon>
        <taxon>Hexapoda</taxon>
        <taxon>Insecta</taxon>
        <taxon>Pterygota</taxon>
        <taxon>Neoptera</taxon>
        <taxon>Endopterygota</taxon>
        <taxon>Coleoptera</taxon>
        <taxon>Polyphaga</taxon>
        <taxon>Scarabaeiformia</taxon>
        <taxon>Scarabaeidae</taxon>
        <taxon>Dynastinae</taxon>
        <taxon>Oryctes</taxon>
    </lineage>
</organism>
<dbReference type="InterPro" id="IPR013607">
    <property type="entry name" value="Phospholipase_A2-like"/>
</dbReference>
<dbReference type="GO" id="GO:0005198">
    <property type="term" value="F:structural molecule activity"/>
    <property type="evidence" value="ECO:0007669"/>
    <property type="project" value="InterPro"/>
</dbReference>
<dbReference type="GO" id="GO:0050482">
    <property type="term" value="P:arachidonate secretion"/>
    <property type="evidence" value="ECO:0007669"/>
    <property type="project" value="InterPro"/>
</dbReference>
<dbReference type="GO" id="GO:0006644">
    <property type="term" value="P:phospholipid metabolic process"/>
    <property type="evidence" value="ECO:0007669"/>
    <property type="project" value="InterPro"/>
</dbReference>
<gene>
    <name evidence="2" type="ORF">AMK59_1859</name>
</gene>
<comment type="caution">
    <text evidence="2">The sequence shown here is derived from an EMBL/GenBank/DDBJ whole genome shotgun (WGS) entry which is preliminary data.</text>
</comment>
<reference evidence="2 3" key="1">
    <citation type="submission" date="2015-09" db="EMBL/GenBank/DDBJ databases">
        <title>Draft genome of the scarab beetle Oryctes borbonicus.</title>
        <authorList>
            <person name="Meyer J.M."/>
            <person name="Markov G.V."/>
            <person name="Baskaran P."/>
            <person name="Herrmann M."/>
            <person name="Sommer R.J."/>
            <person name="Roedelsperger C."/>
        </authorList>
    </citation>
    <scope>NUCLEOTIDE SEQUENCE [LARGE SCALE GENOMIC DNA]</scope>
    <source>
        <strain evidence="2">OB123</strain>
        <tissue evidence="2">Whole animal</tissue>
    </source>
</reference>
<dbReference type="OrthoDB" id="6763142at2759"/>
<name>A0A0T6BEB3_9SCAR</name>
<dbReference type="AlphaFoldDB" id="A0A0T6BEB3"/>
<dbReference type="Gene3D" id="1.20.90.10">
    <property type="entry name" value="Phospholipase A2 domain"/>
    <property type="match status" value="1"/>
</dbReference>
<feature type="domain" description="Phospholipase A2-like" evidence="1">
    <location>
        <begin position="21"/>
        <end position="86"/>
    </location>
</feature>
<evidence type="ECO:0000259" key="1">
    <source>
        <dbReference type="Pfam" id="PF08398"/>
    </source>
</evidence>
<evidence type="ECO:0000313" key="2">
    <source>
        <dbReference type="EMBL" id="KRT85680.1"/>
    </source>
</evidence>
<dbReference type="Proteomes" id="UP000051574">
    <property type="component" value="Unassembled WGS sequence"/>
</dbReference>
<accession>A0A0T6BEB3</accession>
<evidence type="ECO:0000313" key="3">
    <source>
        <dbReference type="Proteomes" id="UP000051574"/>
    </source>
</evidence>
<protein>
    <recommendedName>
        <fullName evidence="1">Phospholipase A2-like domain-containing protein</fullName>
    </recommendedName>
</protein>
<dbReference type="EMBL" id="LJIG01001260">
    <property type="protein sequence ID" value="KRT85680.1"/>
    <property type="molecule type" value="Genomic_DNA"/>
</dbReference>
<dbReference type="GO" id="GO:0004623">
    <property type="term" value="F:phospholipase A2 activity"/>
    <property type="evidence" value="ECO:0007669"/>
    <property type="project" value="InterPro"/>
</dbReference>
<dbReference type="InterPro" id="IPR036444">
    <property type="entry name" value="PLipase_A2_dom_sf"/>
</dbReference>